<organism evidence="1 2">
    <name type="scientific">Strongylocentrotus purpuratus</name>
    <name type="common">Purple sea urchin</name>
    <dbReference type="NCBI Taxonomy" id="7668"/>
    <lineage>
        <taxon>Eukaryota</taxon>
        <taxon>Metazoa</taxon>
        <taxon>Echinodermata</taxon>
        <taxon>Eleutherozoa</taxon>
        <taxon>Echinozoa</taxon>
        <taxon>Echinoidea</taxon>
        <taxon>Euechinoidea</taxon>
        <taxon>Echinacea</taxon>
        <taxon>Camarodonta</taxon>
        <taxon>Echinidea</taxon>
        <taxon>Strongylocentrotidae</taxon>
        <taxon>Strongylocentrotus</taxon>
    </lineage>
</organism>
<dbReference type="RefSeq" id="XP_030836749.1">
    <property type="nucleotide sequence ID" value="XM_030980889.1"/>
</dbReference>
<name>A0A7M7NI05_STRPU</name>
<accession>A0A7M7NI05</accession>
<keyword evidence="2" id="KW-1185">Reference proteome</keyword>
<evidence type="ECO:0000313" key="1">
    <source>
        <dbReference type="EnsemblMetazoa" id="XP_030836749"/>
    </source>
</evidence>
<dbReference type="EnsemblMetazoa" id="XM_030980889">
    <property type="protein sequence ID" value="XP_030836749"/>
    <property type="gene ID" value="LOC115922278"/>
</dbReference>
<dbReference type="KEGG" id="spu:115922278"/>
<evidence type="ECO:0000313" key="2">
    <source>
        <dbReference type="Proteomes" id="UP000007110"/>
    </source>
</evidence>
<dbReference type="GeneID" id="115922278"/>
<dbReference type="InParanoid" id="A0A7M7NI05"/>
<protein>
    <submittedName>
        <fullName evidence="1">Uncharacterized protein</fullName>
    </submittedName>
</protein>
<dbReference type="OrthoDB" id="10109366at2759"/>
<sequence>MTMGLSQLFTSFFSYFRDKTWFLMRRGGNQYRVGAPGDFAEEALQEALLALGAANSLSEAEVAIRETYGCCFTDVTDLILYLLSNRTGLLASIDGLAGACHNVPKTGITGVCLDQRQGDILHTLAEDDPVCGLLQGASLPLSENKRVVCSTVTEREGDTVICLAVVSLMFSSFLQGWVHTLTKSSMPMIL</sequence>
<reference evidence="1" key="2">
    <citation type="submission" date="2021-01" db="UniProtKB">
        <authorList>
            <consortium name="EnsemblMetazoa"/>
        </authorList>
    </citation>
    <scope>IDENTIFICATION</scope>
</reference>
<proteinExistence type="predicted"/>
<reference evidence="2" key="1">
    <citation type="submission" date="2015-02" db="EMBL/GenBank/DDBJ databases">
        <title>Genome sequencing for Strongylocentrotus purpuratus.</title>
        <authorList>
            <person name="Murali S."/>
            <person name="Liu Y."/>
            <person name="Vee V."/>
            <person name="English A."/>
            <person name="Wang M."/>
            <person name="Skinner E."/>
            <person name="Han Y."/>
            <person name="Muzny D.M."/>
            <person name="Worley K.C."/>
            <person name="Gibbs R.A."/>
        </authorList>
    </citation>
    <scope>NUCLEOTIDE SEQUENCE</scope>
</reference>
<dbReference type="AlphaFoldDB" id="A0A7M7NI05"/>
<dbReference type="Proteomes" id="UP000007110">
    <property type="component" value="Unassembled WGS sequence"/>
</dbReference>